<dbReference type="EnsemblPlants" id="TuG1812G0300000520.01.T01">
    <property type="protein sequence ID" value="TuG1812G0300000520.01.T01"/>
    <property type="gene ID" value="TuG1812G0300000520.01"/>
</dbReference>
<proteinExistence type="predicted"/>
<accession>A0A8R7TQP5</accession>
<dbReference type="Proteomes" id="UP000015106">
    <property type="component" value="Chromosome 3"/>
</dbReference>
<evidence type="ECO:0000313" key="2">
    <source>
        <dbReference type="Proteomes" id="UP000015106"/>
    </source>
</evidence>
<evidence type="ECO:0000313" key="1">
    <source>
        <dbReference type="EnsemblPlants" id="TuG1812G0300000520.01.T01"/>
    </source>
</evidence>
<reference evidence="1" key="2">
    <citation type="submission" date="2018-03" db="EMBL/GenBank/DDBJ databases">
        <title>The Triticum urartu genome reveals the dynamic nature of wheat genome evolution.</title>
        <authorList>
            <person name="Ling H."/>
            <person name="Ma B."/>
            <person name="Shi X."/>
            <person name="Liu H."/>
            <person name="Dong L."/>
            <person name="Sun H."/>
            <person name="Cao Y."/>
            <person name="Gao Q."/>
            <person name="Zheng S."/>
            <person name="Li Y."/>
            <person name="Yu Y."/>
            <person name="Du H."/>
            <person name="Qi M."/>
            <person name="Li Y."/>
            <person name="Yu H."/>
            <person name="Cui Y."/>
            <person name="Wang N."/>
            <person name="Chen C."/>
            <person name="Wu H."/>
            <person name="Zhao Y."/>
            <person name="Zhang J."/>
            <person name="Li Y."/>
            <person name="Zhou W."/>
            <person name="Zhang B."/>
            <person name="Hu W."/>
            <person name="Eijk M."/>
            <person name="Tang J."/>
            <person name="Witsenboer H."/>
            <person name="Zhao S."/>
            <person name="Li Z."/>
            <person name="Zhang A."/>
            <person name="Wang D."/>
            <person name="Liang C."/>
        </authorList>
    </citation>
    <scope>NUCLEOTIDE SEQUENCE [LARGE SCALE GENOMIC DNA]</scope>
    <source>
        <strain evidence="1">cv. G1812</strain>
    </source>
</reference>
<organism evidence="1 2">
    <name type="scientific">Triticum urartu</name>
    <name type="common">Red wild einkorn</name>
    <name type="synonym">Crithodium urartu</name>
    <dbReference type="NCBI Taxonomy" id="4572"/>
    <lineage>
        <taxon>Eukaryota</taxon>
        <taxon>Viridiplantae</taxon>
        <taxon>Streptophyta</taxon>
        <taxon>Embryophyta</taxon>
        <taxon>Tracheophyta</taxon>
        <taxon>Spermatophyta</taxon>
        <taxon>Magnoliopsida</taxon>
        <taxon>Liliopsida</taxon>
        <taxon>Poales</taxon>
        <taxon>Poaceae</taxon>
        <taxon>BOP clade</taxon>
        <taxon>Pooideae</taxon>
        <taxon>Triticodae</taxon>
        <taxon>Triticeae</taxon>
        <taxon>Triticinae</taxon>
        <taxon>Triticum</taxon>
    </lineage>
</organism>
<reference evidence="1" key="3">
    <citation type="submission" date="2022-06" db="UniProtKB">
        <authorList>
            <consortium name="EnsemblPlants"/>
        </authorList>
    </citation>
    <scope>IDENTIFICATION</scope>
</reference>
<reference evidence="2" key="1">
    <citation type="journal article" date="2013" name="Nature">
        <title>Draft genome of the wheat A-genome progenitor Triticum urartu.</title>
        <authorList>
            <person name="Ling H.Q."/>
            <person name="Zhao S."/>
            <person name="Liu D."/>
            <person name="Wang J."/>
            <person name="Sun H."/>
            <person name="Zhang C."/>
            <person name="Fan H."/>
            <person name="Li D."/>
            <person name="Dong L."/>
            <person name="Tao Y."/>
            <person name="Gao C."/>
            <person name="Wu H."/>
            <person name="Li Y."/>
            <person name="Cui Y."/>
            <person name="Guo X."/>
            <person name="Zheng S."/>
            <person name="Wang B."/>
            <person name="Yu K."/>
            <person name="Liang Q."/>
            <person name="Yang W."/>
            <person name="Lou X."/>
            <person name="Chen J."/>
            <person name="Feng M."/>
            <person name="Jian J."/>
            <person name="Zhang X."/>
            <person name="Luo G."/>
            <person name="Jiang Y."/>
            <person name="Liu J."/>
            <person name="Wang Z."/>
            <person name="Sha Y."/>
            <person name="Zhang B."/>
            <person name="Wu H."/>
            <person name="Tang D."/>
            <person name="Shen Q."/>
            <person name="Xue P."/>
            <person name="Zou S."/>
            <person name="Wang X."/>
            <person name="Liu X."/>
            <person name="Wang F."/>
            <person name="Yang Y."/>
            <person name="An X."/>
            <person name="Dong Z."/>
            <person name="Zhang K."/>
            <person name="Zhang X."/>
            <person name="Luo M.C."/>
            <person name="Dvorak J."/>
            <person name="Tong Y."/>
            <person name="Wang J."/>
            <person name="Yang H."/>
            <person name="Li Z."/>
            <person name="Wang D."/>
            <person name="Zhang A."/>
            <person name="Wang J."/>
        </authorList>
    </citation>
    <scope>NUCLEOTIDE SEQUENCE</scope>
    <source>
        <strain evidence="2">cv. G1812</strain>
    </source>
</reference>
<name>A0A8R7TQP5_TRIUA</name>
<keyword evidence="2" id="KW-1185">Reference proteome</keyword>
<protein>
    <submittedName>
        <fullName evidence="1">Uncharacterized protein</fullName>
    </submittedName>
</protein>
<sequence length="124" mass="12973">MALSLLRPIASPVVGQQDCACLAPGSRTSSSRALCAPGSDRLFRWGSGGCRLWRFLGLGFRGGGPGGGCAVLTGRARRLVLPGGHGRVGGVVVGVRRSMAVSIGRGENLLFLRTDRRRHSSFPS</sequence>
<dbReference type="Gramene" id="TuG1812G0300000520.01.T01">
    <property type="protein sequence ID" value="TuG1812G0300000520.01.T01"/>
    <property type="gene ID" value="TuG1812G0300000520.01"/>
</dbReference>
<dbReference type="AlphaFoldDB" id="A0A8R7TQP5"/>